<evidence type="ECO:0000259" key="3">
    <source>
        <dbReference type="PROSITE" id="PS50801"/>
    </source>
</evidence>
<dbReference type="InterPro" id="IPR003658">
    <property type="entry name" value="Anti-sigma_ant"/>
</dbReference>
<dbReference type="Proteomes" id="UP000503820">
    <property type="component" value="Unassembled WGS sequence"/>
</dbReference>
<feature type="domain" description="STAS" evidence="3">
    <location>
        <begin position="17"/>
        <end position="102"/>
    </location>
</feature>
<dbReference type="PANTHER" id="PTHR33495">
    <property type="entry name" value="ANTI-SIGMA FACTOR ANTAGONIST TM_1081-RELATED-RELATED"/>
    <property type="match status" value="1"/>
</dbReference>
<evidence type="ECO:0000313" key="5">
    <source>
        <dbReference type="Proteomes" id="UP000503820"/>
    </source>
</evidence>
<organism evidence="4 5">
    <name type="scientific">Desulfovibrio psychrotolerans</name>
    <dbReference type="NCBI Taxonomy" id="415242"/>
    <lineage>
        <taxon>Bacteria</taxon>
        <taxon>Pseudomonadati</taxon>
        <taxon>Thermodesulfobacteriota</taxon>
        <taxon>Desulfovibrionia</taxon>
        <taxon>Desulfovibrionales</taxon>
        <taxon>Desulfovibrionaceae</taxon>
        <taxon>Desulfovibrio</taxon>
    </lineage>
</organism>
<gene>
    <name evidence="4" type="ORF">DSM19430T_32010</name>
</gene>
<evidence type="ECO:0000256" key="2">
    <source>
        <dbReference type="RuleBase" id="RU003749"/>
    </source>
</evidence>
<keyword evidence="5" id="KW-1185">Reference proteome</keyword>
<evidence type="ECO:0000313" key="4">
    <source>
        <dbReference type="EMBL" id="GFM38517.1"/>
    </source>
</evidence>
<dbReference type="AlphaFoldDB" id="A0A7J0BXT9"/>
<sequence length="102" mass="11089">MMSTRQIWKAEQQGSAIALSGEIDYTVTTQVRSYLLEQAGQGTGAMSLHLGELEYLDSSGLAVLIELRRVLMQAGRSLTVTAVSAQVRKIFNLTQVGQLFGV</sequence>
<dbReference type="InterPro" id="IPR058548">
    <property type="entry name" value="MlaB-like_STAS"/>
</dbReference>
<protein>
    <recommendedName>
        <fullName evidence="2">Anti-sigma factor antagonist</fullName>
    </recommendedName>
</protein>
<dbReference type="Pfam" id="PF13466">
    <property type="entry name" value="STAS_2"/>
    <property type="match status" value="1"/>
</dbReference>
<dbReference type="Gene3D" id="3.30.750.24">
    <property type="entry name" value="STAS domain"/>
    <property type="match status" value="1"/>
</dbReference>
<proteinExistence type="inferred from homology"/>
<name>A0A7J0BXT9_9BACT</name>
<reference evidence="4 5" key="1">
    <citation type="submission" date="2020-05" db="EMBL/GenBank/DDBJ databases">
        <title>Draft genome sequence of Desulfovibrio psychrotolerans JS1T.</title>
        <authorList>
            <person name="Ueno A."/>
            <person name="Tamazawa S."/>
            <person name="Tamamura S."/>
            <person name="Murakami T."/>
            <person name="Kiyama T."/>
            <person name="Inomata H."/>
            <person name="Amano Y."/>
            <person name="Miyakawa K."/>
            <person name="Tamaki H."/>
            <person name="Naganuma T."/>
            <person name="Kaneko K."/>
        </authorList>
    </citation>
    <scope>NUCLEOTIDE SEQUENCE [LARGE SCALE GENOMIC DNA]</scope>
    <source>
        <strain evidence="4 5">JS1</strain>
    </source>
</reference>
<dbReference type="EMBL" id="BLVP01000043">
    <property type="protein sequence ID" value="GFM38517.1"/>
    <property type="molecule type" value="Genomic_DNA"/>
</dbReference>
<dbReference type="RefSeq" id="WP_243451420.1">
    <property type="nucleotide sequence ID" value="NZ_BLVP01000043.1"/>
</dbReference>
<dbReference type="InterPro" id="IPR002645">
    <property type="entry name" value="STAS_dom"/>
</dbReference>
<evidence type="ECO:0000256" key="1">
    <source>
        <dbReference type="ARBA" id="ARBA00009013"/>
    </source>
</evidence>
<dbReference type="CDD" id="cd07043">
    <property type="entry name" value="STAS_anti-anti-sigma_factors"/>
    <property type="match status" value="1"/>
</dbReference>
<dbReference type="GO" id="GO:0043856">
    <property type="term" value="F:anti-sigma factor antagonist activity"/>
    <property type="evidence" value="ECO:0007669"/>
    <property type="project" value="InterPro"/>
</dbReference>
<dbReference type="SUPFAM" id="SSF52091">
    <property type="entry name" value="SpoIIaa-like"/>
    <property type="match status" value="1"/>
</dbReference>
<dbReference type="InterPro" id="IPR036513">
    <property type="entry name" value="STAS_dom_sf"/>
</dbReference>
<comment type="similarity">
    <text evidence="1 2">Belongs to the anti-sigma-factor antagonist family.</text>
</comment>
<dbReference type="PROSITE" id="PS50801">
    <property type="entry name" value="STAS"/>
    <property type="match status" value="1"/>
</dbReference>
<accession>A0A7J0BXT9</accession>
<comment type="caution">
    <text evidence="4">The sequence shown here is derived from an EMBL/GenBank/DDBJ whole genome shotgun (WGS) entry which is preliminary data.</text>
</comment>
<dbReference type="NCBIfam" id="TIGR00377">
    <property type="entry name" value="ant_ant_sig"/>
    <property type="match status" value="1"/>
</dbReference>